<accession>A0AAN7W5C7</accession>
<evidence type="ECO:0008006" key="3">
    <source>
        <dbReference type="Google" id="ProtNLM"/>
    </source>
</evidence>
<sequence>MAFSGDFVFLSGLDNSYIGQKRALVRRQLHNNQDISSVSTPGATRHQKVCSVQEPGPVEDASAAMAEEAGHDGLRELISYNDRYIQTPVDSRSSFDPFDSLAVSLGPTNERLLRHYVDAGEALFHDRHPHTVLLRENGSDKACVYGMQAYSAYDLARKHQCTVAFALSRRIISINSINQSLRNPNRRYSDSTVGAILGAIAIDVQPASSAIRAQHRVEAGVHIDGVVQLLSQRGGPTALPDWLQVFYYWMDIQTAGMLSASQYRITQRSAAPLQTTNGHRWSFHTACLTDLADFYTEAYTAAKRRVETGYTMSASFPVDTSLGQVLAADVHSRPSARTATLLYLVALIMQCDLDMETIAQRLSRSRAFLRLLKSERNSAEAMCFALITRDREDGSHAIADQAQASRLARHMFAYSRAARHLQQRLETSLYNILFSADLERDMVWTPTQFKAILFAKDNCLVT</sequence>
<name>A0AAN7W5C7_9PEZI</name>
<reference evidence="1" key="1">
    <citation type="submission" date="2023-08" db="EMBL/GenBank/DDBJ databases">
        <title>Black Yeasts Isolated from many extreme environments.</title>
        <authorList>
            <person name="Coleine C."/>
            <person name="Stajich J.E."/>
            <person name="Selbmann L."/>
        </authorList>
    </citation>
    <scope>NUCLEOTIDE SEQUENCE</scope>
    <source>
        <strain evidence="1">CCFEE 5810</strain>
    </source>
</reference>
<dbReference type="PANTHER" id="PTHR37540:SF10">
    <property type="entry name" value="SIGMA-70 REGION 2 FAMILY PROTEIN"/>
    <property type="match status" value="1"/>
</dbReference>
<organism evidence="1 2">
    <name type="scientific">Elasticomyces elasticus</name>
    <dbReference type="NCBI Taxonomy" id="574655"/>
    <lineage>
        <taxon>Eukaryota</taxon>
        <taxon>Fungi</taxon>
        <taxon>Dikarya</taxon>
        <taxon>Ascomycota</taxon>
        <taxon>Pezizomycotina</taxon>
        <taxon>Dothideomycetes</taxon>
        <taxon>Dothideomycetidae</taxon>
        <taxon>Mycosphaerellales</taxon>
        <taxon>Teratosphaeriaceae</taxon>
        <taxon>Elasticomyces</taxon>
    </lineage>
</organism>
<evidence type="ECO:0000313" key="2">
    <source>
        <dbReference type="Proteomes" id="UP001310594"/>
    </source>
</evidence>
<dbReference type="PANTHER" id="PTHR37540">
    <property type="entry name" value="TRANSCRIPTION FACTOR (ACR-2), PUTATIVE-RELATED-RELATED"/>
    <property type="match status" value="1"/>
</dbReference>
<dbReference type="Proteomes" id="UP001310594">
    <property type="component" value="Unassembled WGS sequence"/>
</dbReference>
<dbReference type="EMBL" id="JAVRQU010000011">
    <property type="protein sequence ID" value="KAK5697560.1"/>
    <property type="molecule type" value="Genomic_DNA"/>
</dbReference>
<comment type="caution">
    <text evidence="1">The sequence shown here is derived from an EMBL/GenBank/DDBJ whole genome shotgun (WGS) entry which is preliminary data.</text>
</comment>
<dbReference type="AlphaFoldDB" id="A0AAN7W5C7"/>
<evidence type="ECO:0000313" key="1">
    <source>
        <dbReference type="EMBL" id="KAK5697560.1"/>
    </source>
</evidence>
<protein>
    <recommendedName>
        <fullName evidence="3">Transcription factor domain-containing protein</fullName>
    </recommendedName>
</protein>
<gene>
    <name evidence="1" type="ORF">LTR97_007698</name>
</gene>
<proteinExistence type="predicted"/>